<proteinExistence type="predicted"/>
<dbReference type="AlphaFoldDB" id="A0A6C0BDX7"/>
<accession>A0A6C0BDX7</accession>
<dbReference type="EMBL" id="MN739131">
    <property type="protein sequence ID" value="QHS90260.1"/>
    <property type="molecule type" value="Genomic_DNA"/>
</dbReference>
<evidence type="ECO:0000313" key="1">
    <source>
        <dbReference type="EMBL" id="QHS90260.1"/>
    </source>
</evidence>
<reference evidence="1" key="1">
    <citation type="journal article" date="2020" name="Nature">
        <title>Giant virus diversity and host interactions through global metagenomics.</title>
        <authorList>
            <person name="Schulz F."/>
            <person name="Roux S."/>
            <person name="Paez-Espino D."/>
            <person name="Jungbluth S."/>
            <person name="Walsh D.A."/>
            <person name="Denef V.J."/>
            <person name="McMahon K.D."/>
            <person name="Konstantinidis K.T."/>
            <person name="Eloe-Fadrosh E.A."/>
            <person name="Kyrpides N.C."/>
            <person name="Woyke T."/>
        </authorList>
    </citation>
    <scope>NUCLEOTIDE SEQUENCE</scope>
    <source>
        <strain evidence="1">GVMAG-M-3300010160-60</strain>
    </source>
</reference>
<organism evidence="1">
    <name type="scientific">viral metagenome</name>
    <dbReference type="NCBI Taxonomy" id="1070528"/>
    <lineage>
        <taxon>unclassified sequences</taxon>
        <taxon>metagenomes</taxon>
        <taxon>organismal metagenomes</taxon>
    </lineage>
</organism>
<name>A0A6C0BDX7_9ZZZZ</name>
<protein>
    <submittedName>
        <fullName evidence="1">Uncharacterized protein</fullName>
    </submittedName>
</protein>
<sequence>MDFPHICVPSDEENAEGTFLVCEYIQAKEEGSGFGLVRGEYGECYWGVIPKDVPVAIVLSDALSHASFAHDSFHVAVPVANVPPNTNSCASDSNEVHPDV</sequence>